<dbReference type="AlphaFoldDB" id="V5FRM1"/>
<feature type="compositionally biased region" description="Polar residues" evidence="8">
    <location>
        <begin position="1"/>
        <end position="15"/>
    </location>
</feature>
<feature type="transmembrane region" description="Helical" evidence="9">
    <location>
        <begin position="224"/>
        <end position="245"/>
    </location>
</feature>
<feature type="transmembrane region" description="Helical" evidence="9">
    <location>
        <begin position="108"/>
        <end position="126"/>
    </location>
</feature>
<keyword evidence="6" id="KW-0804">Transcription</keyword>
<dbReference type="GO" id="GO:0005886">
    <property type="term" value="C:plasma membrane"/>
    <property type="evidence" value="ECO:0007669"/>
    <property type="project" value="TreeGrafter"/>
</dbReference>
<dbReference type="GO" id="GO:0000981">
    <property type="term" value="F:DNA-binding transcription factor activity, RNA polymerase II-specific"/>
    <property type="evidence" value="ECO:0007669"/>
    <property type="project" value="InterPro"/>
</dbReference>
<feature type="transmembrane region" description="Helical" evidence="9">
    <location>
        <begin position="373"/>
        <end position="392"/>
    </location>
</feature>
<dbReference type="HOGENOM" id="CLU_319815_0_0_1"/>
<dbReference type="SUPFAM" id="SSF103473">
    <property type="entry name" value="MFS general substrate transporter"/>
    <property type="match status" value="1"/>
</dbReference>
<evidence type="ECO:0000256" key="9">
    <source>
        <dbReference type="SAM" id="Phobius"/>
    </source>
</evidence>
<dbReference type="CDD" id="cd17323">
    <property type="entry name" value="MFS_Tpo1_MDR_like"/>
    <property type="match status" value="1"/>
</dbReference>
<feature type="transmembrane region" description="Helical" evidence="9">
    <location>
        <begin position="292"/>
        <end position="311"/>
    </location>
</feature>
<evidence type="ECO:0000259" key="10">
    <source>
        <dbReference type="PROSITE" id="PS50850"/>
    </source>
</evidence>
<evidence type="ECO:0000313" key="11">
    <source>
        <dbReference type="EMBL" id="GAD92301.1"/>
    </source>
</evidence>
<proteinExistence type="predicted"/>
<feature type="compositionally biased region" description="Basic and acidic residues" evidence="8">
    <location>
        <begin position="16"/>
        <end position="30"/>
    </location>
</feature>
<keyword evidence="2 9" id="KW-0812">Transmembrane</keyword>
<feature type="transmembrane region" description="Helical" evidence="9">
    <location>
        <begin position="138"/>
        <end position="157"/>
    </location>
</feature>
<feature type="region of interest" description="Disordered" evidence="8">
    <location>
        <begin position="1"/>
        <end position="61"/>
    </location>
</feature>
<evidence type="ECO:0000256" key="1">
    <source>
        <dbReference type="ARBA" id="ARBA00004141"/>
    </source>
</evidence>
<dbReference type="EMBL" id="BAUL01000021">
    <property type="protein sequence ID" value="GAD92301.1"/>
    <property type="molecule type" value="Genomic_DNA"/>
</dbReference>
<dbReference type="Proteomes" id="UP000018001">
    <property type="component" value="Unassembled WGS sequence"/>
</dbReference>
<feature type="transmembrane region" description="Helical" evidence="9">
    <location>
        <begin position="197"/>
        <end position="218"/>
    </location>
</feature>
<evidence type="ECO:0000256" key="5">
    <source>
        <dbReference type="ARBA" id="ARBA00023136"/>
    </source>
</evidence>
<dbReference type="CDD" id="cd00067">
    <property type="entry name" value="GAL4"/>
    <property type="match status" value="1"/>
</dbReference>
<keyword evidence="5 9" id="KW-0472">Membrane</keyword>
<dbReference type="GO" id="GO:0022857">
    <property type="term" value="F:transmembrane transporter activity"/>
    <property type="evidence" value="ECO:0007669"/>
    <property type="project" value="InterPro"/>
</dbReference>
<comment type="caution">
    <text evidence="11">The sequence shown here is derived from an EMBL/GenBank/DDBJ whole genome shotgun (WGS) entry which is preliminary data.</text>
</comment>
<comment type="subcellular location">
    <subcellularLocation>
        <location evidence="1">Membrane</location>
        <topology evidence="1">Multi-pass membrane protein</topology>
    </subcellularLocation>
</comment>
<keyword evidence="12" id="KW-1185">Reference proteome</keyword>
<dbReference type="OrthoDB" id="5141738at2759"/>
<dbReference type="PANTHER" id="PTHR23502">
    <property type="entry name" value="MAJOR FACILITATOR SUPERFAMILY"/>
    <property type="match status" value="1"/>
</dbReference>
<feature type="transmembrane region" description="Helical" evidence="9">
    <location>
        <begin position="331"/>
        <end position="353"/>
    </location>
</feature>
<reference evidence="12" key="1">
    <citation type="journal article" date="2014" name="Genome Announc.">
        <title>Draft genome sequence of the formaldehyde-resistant fungus Byssochlamys spectabilis No. 5 (anamorph Paecilomyces variotii No. 5) (NBRC109023).</title>
        <authorList>
            <person name="Oka T."/>
            <person name="Ekino K."/>
            <person name="Fukuda K."/>
            <person name="Nomura Y."/>
        </authorList>
    </citation>
    <scope>NUCLEOTIDE SEQUENCE [LARGE SCALE GENOMIC DNA]</scope>
    <source>
        <strain evidence="12">No. 5 / NBRC 109023</strain>
    </source>
</reference>
<dbReference type="InterPro" id="IPR020846">
    <property type="entry name" value="MFS_dom"/>
</dbReference>
<dbReference type="Pfam" id="PF11951">
    <property type="entry name" value="Fungal_trans_2"/>
    <property type="match status" value="1"/>
</dbReference>
<sequence>MALNIELQTGKNPFESSKDDIRIHSLREKPSFSTLGTPGPSRPHSPVHNDHHHDHNAGSGEDFSTARKAFIEVAVNLANLTVTLGASLPSGAQDSLDKAFGVSSQYQVNLPLSVFLIGYIFGPILFAPLSESWGRQPVYLSSFAIYTAFTLGCALAPNWPAFLFFRFMLGCGAAAPQTVSSGLFSDIYPDLGPRGRAVTMLGLTSSLGPLIGPIISGFTSIQHWQWQFWILLALEGINWPLLVTLPETLATKRKRPQAYNKEQARLSTLSKKPERFSLLVLTRPIRMLAEPIVFFSGIFLLYQYVIFYLYFGAYPIVFQDTYGFTPGFSSLMFIPTGIGAILGVFIFLAWDAYHKRAVEQRKPWSLREEYRRLPLACLGGPLFVISQFWLGWTARPDIHWIIPALSGIPLGVGTDLNVLALNNYLADAYDMYSSSVLASSVFVRNIIACLLLTLATYPLYQNLGTAWACTLLGCLCLLLVPIPFAFIRWGPTMRARSPFCQTLARNREEVSDQEQLCDETKPACSNCIAHSIDCDFSLPSEADNSASASPGTDSASSIHPFRFKQSKFQSLICSSPGSEGRKGASSKCTSVQCDVWTSDSRTGNISLADLDLYHHFITSTCRTLRYEPTDRHELYFIHVPRWGLAFPSILHLILALSALHLGHKSPQMLFEYQAQADDHFTFGVRSVTAVLSQLDSENCQKIYVAAMLICLVYFARGPRQGEYLVFSEGGSSEWLFLMRGVRAIVSSNHGRIFTGVLEPQDEGTPDEVISALQPELSQYYIQIERVSCLLKESVTDQNAVSVYIAAVDDLVKSLEEVFKVRSAGRDGLCLMAGTIGWIYRLPEQFVQLLEAKDTYALIILAHWSILLRYMETSWLMTGWHKHVVSGVVSFLDPDFHGWIEWPVNFVDT</sequence>
<evidence type="ECO:0000256" key="2">
    <source>
        <dbReference type="ARBA" id="ARBA00022692"/>
    </source>
</evidence>
<evidence type="ECO:0000256" key="3">
    <source>
        <dbReference type="ARBA" id="ARBA00022989"/>
    </source>
</evidence>
<evidence type="ECO:0000256" key="6">
    <source>
        <dbReference type="ARBA" id="ARBA00023163"/>
    </source>
</evidence>
<feature type="transmembrane region" description="Helical" evidence="9">
    <location>
        <begin position="465"/>
        <end position="487"/>
    </location>
</feature>
<dbReference type="Pfam" id="PF07690">
    <property type="entry name" value="MFS_1"/>
    <property type="match status" value="1"/>
</dbReference>
<evidence type="ECO:0000313" key="12">
    <source>
        <dbReference type="Proteomes" id="UP000018001"/>
    </source>
</evidence>
<dbReference type="InterPro" id="IPR021858">
    <property type="entry name" value="Fun_TF"/>
</dbReference>
<feature type="transmembrane region" description="Helical" evidence="9">
    <location>
        <begin position="642"/>
        <end position="661"/>
    </location>
</feature>
<name>V5FRM1_BYSSN</name>
<dbReference type="InterPro" id="IPR011701">
    <property type="entry name" value="MFS"/>
</dbReference>
<dbReference type="GO" id="GO:0008270">
    <property type="term" value="F:zinc ion binding"/>
    <property type="evidence" value="ECO:0007669"/>
    <property type="project" value="InterPro"/>
</dbReference>
<keyword evidence="7" id="KW-0539">Nucleus</keyword>
<feature type="compositionally biased region" description="Basic and acidic residues" evidence="8">
    <location>
        <begin position="47"/>
        <end position="56"/>
    </location>
</feature>
<evidence type="ECO:0000256" key="4">
    <source>
        <dbReference type="ARBA" id="ARBA00023015"/>
    </source>
</evidence>
<keyword evidence="4" id="KW-0805">Transcription regulation</keyword>
<feature type="transmembrane region" description="Helical" evidence="9">
    <location>
        <begin position="398"/>
        <end position="420"/>
    </location>
</feature>
<feature type="domain" description="Major facilitator superfamily (MFS) profile" evidence="10">
    <location>
        <begin position="71"/>
        <end position="493"/>
    </location>
</feature>
<dbReference type="InterPro" id="IPR001138">
    <property type="entry name" value="Zn2Cys6_DnaBD"/>
</dbReference>
<evidence type="ECO:0000256" key="8">
    <source>
        <dbReference type="SAM" id="MobiDB-lite"/>
    </source>
</evidence>
<dbReference type="PROSITE" id="PS50850">
    <property type="entry name" value="MFS"/>
    <property type="match status" value="1"/>
</dbReference>
<feature type="transmembrane region" description="Helical" evidence="9">
    <location>
        <begin position="441"/>
        <end position="459"/>
    </location>
</feature>
<dbReference type="eggNOG" id="KOG0255">
    <property type="taxonomic scope" value="Eukaryota"/>
</dbReference>
<gene>
    <name evidence="11" type="ORF">PVAR5_0891</name>
</gene>
<dbReference type="PANTHER" id="PTHR23502:SF74">
    <property type="entry name" value="MAJOR FACILITATOR SUPERFAMILY (MFS) PROFILE DOMAIN-CONTAINING PROTEIN"/>
    <property type="match status" value="1"/>
</dbReference>
<keyword evidence="3 9" id="KW-1133">Transmembrane helix</keyword>
<dbReference type="InParanoid" id="V5FRM1"/>
<protein>
    <submittedName>
        <fullName evidence="11">Zn(II)2Cys6 transcription factor</fullName>
    </submittedName>
</protein>
<dbReference type="Gene3D" id="1.20.1250.20">
    <property type="entry name" value="MFS general substrate transporter like domains"/>
    <property type="match status" value="1"/>
</dbReference>
<dbReference type="InterPro" id="IPR036259">
    <property type="entry name" value="MFS_trans_sf"/>
</dbReference>
<accession>V5FRM1</accession>
<evidence type="ECO:0000256" key="7">
    <source>
        <dbReference type="ARBA" id="ARBA00023242"/>
    </source>
</evidence>
<organism evidence="11 12">
    <name type="scientific">Byssochlamys spectabilis (strain No. 5 / NBRC 109023)</name>
    <name type="common">Paecilomyces variotii</name>
    <dbReference type="NCBI Taxonomy" id="1356009"/>
    <lineage>
        <taxon>Eukaryota</taxon>
        <taxon>Fungi</taxon>
        <taxon>Dikarya</taxon>
        <taxon>Ascomycota</taxon>
        <taxon>Pezizomycotina</taxon>
        <taxon>Eurotiomycetes</taxon>
        <taxon>Eurotiomycetidae</taxon>
        <taxon>Eurotiales</taxon>
        <taxon>Thermoascaceae</taxon>
        <taxon>Paecilomyces</taxon>
    </lineage>
</organism>